<keyword evidence="1" id="KW-0812">Transmembrane</keyword>
<feature type="transmembrane region" description="Helical" evidence="1">
    <location>
        <begin position="16"/>
        <end position="34"/>
    </location>
</feature>
<evidence type="ECO:0000313" key="3">
    <source>
        <dbReference type="Proteomes" id="UP000747013"/>
    </source>
</evidence>
<proteinExistence type="predicted"/>
<gene>
    <name evidence="2" type="ORF">K8V88_00450</name>
</gene>
<reference evidence="2" key="2">
    <citation type="submission" date="2021-09" db="EMBL/GenBank/DDBJ databases">
        <authorList>
            <person name="Gilroy R."/>
        </authorList>
    </citation>
    <scope>NUCLEOTIDE SEQUENCE</scope>
    <source>
        <strain evidence="2">7886</strain>
    </source>
</reference>
<protein>
    <submittedName>
        <fullName evidence="2">DUF2628 domain-containing protein</fullName>
    </submittedName>
</protein>
<evidence type="ECO:0000256" key="1">
    <source>
        <dbReference type="SAM" id="Phobius"/>
    </source>
</evidence>
<accession>A0A921L906</accession>
<organism evidence="2 3">
    <name type="scientific">Companilactobacillus farciminis</name>
    <dbReference type="NCBI Taxonomy" id="1612"/>
    <lineage>
        <taxon>Bacteria</taxon>
        <taxon>Bacillati</taxon>
        <taxon>Bacillota</taxon>
        <taxon>Bacilli</taxon>
        <taxon>Lactobacillales</taxon>
        <taxon>Lactobacillaceae</taxon>
        <taxon>Companilactobacillus</taxon>
    </lineage>
</organism>
<dbReference type="AlphaFoldDB" id="A0A921L906"/>
<dbReference type="EMBL" id="DYWC01000016">
    <property type="protein sequence ID" value="HJF85887.1"/>
    <property type="molecule type" value="Genomic_DNA"/>
</dbReference>
<comment type="caution">
    <text evidence="2">The sequence shown here is derived from an EMBL/GenBank/DDBJ whole genome shotgun (WGS) entry which is preliminary data.</text>
</comment>
<dbReference type="Proteomes" id="UP000747013">
    <property type="component" value="Unassembled WGS sequence"/>
</dbReference>
<sequence length="107" mass="12208">MIVNLKNPNTNQFKQVKIGFSWTMFFFGFWVPLFRGDWKWLIIMLLLDIIGLFTFGFVTAIANVVMAFLYNKLYAEDLISKGFKPTDNASVNILNQKGVAFNGMAAN</sequence>
<feature type="transmembrane region" description="Helical" evidence="1">
    <location>
        <begin position="40"/>
        <end position="70"/>
    </location>
</feature>
<keyword evidence="1" id="KW-1133">Transmembrane helix</keyword>
<reference evidence="2" key="1">
    <citation type="journal article" date="2021" name="PeerJ">
        <title>Extensive microbial diversity within the chicken gut microbiome revealed by metagenomics and culture.</title>
        <authorList>
            <person name="Gilroy R."/>
            <person name="Ravi A."/>
            <person name="Getino M."/>
            <person name="Pursley I."/>
            <person name="Horton D.L."/>
            <person name="Alikhan N.F."/>
            <person name="Baker D."/>
            <person name="Gharbi K."/>
            <person name="Hall N."/>
            <person name="Watson M."/>
            <person name="Adriaenssens E.M."/>
            <person name="Foster-Nyarko E."/>
            <person name="Jarju S."/>
            <person name="Secka A."/>
            <person name="Antonio M."/>
            <person name="Oren A."/>
            <person name="Chaudhuri R.R."/>
            <person name="La Ragione R."/>
            <person name="Hildebrand F."/>
            <person name="Pallen M.J."/>
        </authorList>
    </citation>
    <scope>NUCLEOTIDE SEQUENCE</scope>
    <source>
        <strain evidence="2">7886</strain>
    </source>
</reference>
<keyword evidence="1" id="KW-0472">Membrane</keyword>
<name>A0A921L906_9LACO</name>
<evidence type="ECO:0000313" key="2">
    <source>
        <dbReference type="EMBL" id="HJF85887.1"/>
    </source>
</evidence>